<name>A0A6J5MWE9_9CAUD</name>
<proteinExistence type="predicted"/>
<gene>
    <name evidence="1" type="ORF">UFOVP570_19</name>
</gene>
<dbReference type="EMBL" id="LR796541">
    <property type="protein sequence ID" value="CAB4150291.1"/>
    <property type="molecule type" value="Genomic_DNA"/>
</dbReference>
<protein>
    <submittedName>
        <fullName evidence="1">Uncharacterized protein</fullName>
    </submittedName>
</protein>
<organism evidence="1">
    <name type="scientific">uncultured Caudovirales phage</name>
    <dbReference type="NCBI Taxonomy" id="2100421"/>
    <lineage>
        <taxon>Viruses</taxon>
        <taxon>Duplodnaviria</taxon>
        <taxon>Heunggongvirae</taxon>
        <taxon>Uroviricota</taxon>
        <taxon>Caudoviricetes</taxon>
        <taxon>Peduoviridae</taxon>
        <taxon>Maltschvirus</taxon>
        <taxon>Maltschvirus maltsch</taxon>
    </lineage>
</organism>
<sequence length="79" mass="8474">MTTAIQECNGCSNPFDAAKGALSRYDNTSKVCSSCGQEEGMAQFVAHSYNIDPQSVLLGAGKIDWEILAGNIVFKKEVN</sequence>
<reference evidence="1" key="1">
    <citation type="submission" date="2020-04" db="EMBL/GenBank/DDBJ databases">
        <authorList>
            <person name="Chiriac C."/>
            <person name="Salcher M."/>
            <person name="Ghai R."/>
            <person name="Kavagutti S V."/>
        </authorList>
    </citation>
    <scope>NUCLEOTIDE SEQUENCE</scope>
</reference>
<accession>A0A6J5MWE9</accession>
<evidence type="ECO:0000313" key="1">
    <source>
        <dbReference type="EMBL" id="CAB4150291.1"/>
    </source>
</evidence>